<keyword evidence="2" id="KW-1185">Reference proteome</keyword>
<dbReference type="RefSeq" id="WP_216522217.1">
    <property type="nucleotide sequence ID" value="NZ_JAHLPM010000028.1"/>
</dbReference>
<dbReference type="EMBL" id="JAHLPM010000028">
    <property type="protein sequence ID" value="MBU5440196.1"/>
    <property type="molecule type" value="Genomic_DNA"/>
</dbReference>
<evidence type="ECO:0000313" key="2">
    <source>
        <dbReference type="Proteomes" id="UP000749471"/>
    </source>
</evidence>
<reference evidence="1 2" key="1">
    <citation type="submission" date="2021-06" db="EMBL/GenBank/DDBJ databases">
        <authorList>
            <person name="Sun Q."/>
            <person name="Li D."/>
        </authorList>
    </citation>
    <scope>NUCLEOTIDE SEQUENCE [LARGE SCALE GENOMIC DNA]</scope>
    <source>
        <strain evidence="1 2">MSJ-40</strain>
    </source>
</reference>
<dbReference type="InterPro" id="IPR027972">
    <property type="entry name" value="DUF4489"/>
</dbReference>
<evidence type="ECO:0000313" key="1">
    <source>
        <dbReference type="EMBL" id="MBU5440196.1"/>
    </source>
</evidence>
<gene>
    <name evidence="1" type="ORF">KQI42_19565</name>
</gene>
<proteinExistence type="predicted"/>
<accession>A0ABS6ECE4</accession>
<sequence>MSYYYPIGKALRPTGPSNLRYDRDDCNCHRCQCECHRCDCDCQRNDCDCCHQADCATEKIIFRCSPITGATGIGVIAIGGVVTPTTIGTISVTDLCCFRKPCVQLEISAIITTGVALAVGTTITFRVFRRCDNQDEVEVQSFNLPQGVIVAIGSSIPVAFVVCDCNACPANCCTYRVTVEATAAVAVASAFNVSQGGISLIAGEGC</sequence>
<name>A0ABS6ECE4_9FIRM</name>
<dbReference type="Pfam" id="PF14879">
    <property type="entry name" value="DUF4489"/>
    <property type="match status" value="1"/>
</dbReference>
<organism evidence="1 2">
    <name type="scientific">Tissierella simiarum</name>
    <dbReference type="NCBI Taxonomy" id="2841534"/>
    <lineage>
        <taxon>Bacteria</taxon>
        <taxon>Bacillati</taxon>
        <taxon>Bacillota</taxon>
        <taxon>Tissierellia</taxon>
        <taxon>Tissierellales</taxon>
        <taxon>Tissierellaceae</taxon>
        <taxon>Tissierella</taxon>
    </lineage>
</organism>
<protein>
    <submittedName>
        <fullName evidence="1">DUF4489 domain-containing protein</fullName>
    </submittedName>
</protein>
<dbReference type="Proteomes" id="UP000749471">
    <property type="component" value="Unassembled WGS sequence"/>
</dbReference>
<comment type="caution">
    <text evidence="1">The sequence shown here is derived from an EMBL/GenBank/DDBJ whole genome shotgun (WGS) entry which is preliminary data.</text>
</comment>